<protein>
    <submittedName>
        <fullName evidence="1">Uncharacterized protein</fullName>
    </submittedName>
</protein>
<proteinExistence type="predicted"/>
<name>A0A7J6LK82_PERCH</name>
<organism evidence="1 2">
    <name type="scientific">Perkinsus chesapeaki</name>
    <name type="common">Clam parasite</name>
    <name type="synonym">Perkinsus andrewsi</name>
    <dbReference type="NCBI Taxonomy" id="330153"/>
    <lineage>
        <taxon>Eukaryota</taxon>
        <taxon>Sar</taxon>
        <taxon>Alveolata</taxon>
        <taxon>Perkinsozoa</taxon>
        <taxon>Perkinsea</taxon>
        <taxon>Perkinsida</taxon>
        <taxon>Perkinsidae</taxon>
        <taxon>Perkinsus</taxon>
    </lineage>
</organism>
<dbReference type="EMBL" id="JAAPAO010000443">
    <property type="protein sequence ID" value="KAF4659699.1"/>
    <property type="molecule type" value="Genomic_DNA"/>
</dbReference>
<dbReference type="AlphaFoldDB" id="A0A7J6LK82"/>
<evidence type="ECO:0000313" key="1">
    <source>
        <dbReference type="EMBL" id="KAF4659699.1"/>
    </source>
</evidence>
<accession>A0A7J6LK82</accession>
<evidence type="ECO:0000313" key="2">
    <source>
        <dbReference type="Proteomes" id="UP000591131"/>
    </source>
</evidence>
<sequence length="78" mass="9124">MVRYPSRHARNTTADLNVILQFKHKMLGSIALEDEECEKLIKKLLNIEKLSAWEVSSPMQEVYEFDYNKLQKNDPIDG</sequence>
<gene>
    <name evidence="1" type="ORF">FOL47_007475</name>
</gene>
<reference evidence="1 2" key="1">
    <citation type="submission" date="2020-04" db="EMBL/GenBank/DDBJ databases">
        <title>Perkinsus chesapeaki whole genome sequence.</title>
        <authorList>
            <person name="Bogema D.R."/>
        </authorList>
    </citation>
    <scope>NUCLEOTIDE SEQUENCE [LARGE SCALE GENOMIC DNA]</scope>
    <source>
        <strain evidence="1">ATCC PRA-425</strain>
    </source>
</reference>
<comment type="caution">
    <text evidence="1">The sequence shown here is derived from an EMBL/GenBank/DDBJ whole genome shotgun (WGS) entry which is preliminary data.</text>
</comment>
<keyword evidence="2" id="KW-1185">Reference proteome</keyword>
<dbReference type="Proteomes" id="UP000591131">
    <property type="component" value="Unassembled WGS sequence"/>
</dbReference>